<dbReference type="Gene3D" id="1.10.3080.10">
    <property type="entry name" value="Clc chloride channel"/>
    <property type="match status" value="1"/>
</dbReference>
<evidence type="ECO:0000256" key="5">
    <source>
        <dbReference type="ARBA" id="ARBA00023065"/>
    </source>
</evidence>
<feature type="transmembrane region" description="Helical" evidence="10">
    <location>
        <begin position="239"/>
        <end position="258"/>
    </location>
</feature>
<dbReference type="Proteomes" id="UP000310754">
    <property type="component" value="Unassembled WGS sequence"/>
</dbReference>
<dbReference type="PRINTS" id="PR00762">
    <property type="entry name" value="CLCHANNEL"/>
</dbReference>
<evidence type="ECO:0000256" key="8">
    <source>
        <dbReference type="ARBA" id="ARBA00023214"/>
    </source>
</evidence>
<feature type="transmembrane region" description="Helical" evidence="10">
    <location>
        <begin position="207"/>
        <end position="227"/>
    </location>
</feature>
<dbReference type="CDD" id="cd01033">
    <property type="entry name" value="ClC_like"/>
    <property type="match status" value="1"/>
</dbReference>
<sequence>MSDAVSAASRSTPVPRDFHAIAWRFPVAIAATGLFAGISGMLLALLLHALQHIAFGYSLDAIIGPISFLEGVQHASPMRRLIVLLTCGAIAGVGWWLVYRFGRPLVAIRKAVANPELEMPIISTLGHALLQIITVALGSPLGREVAPREVGALFGGWLGRKLKLSLEQVQILIACGAGAGLAAVYNVPFAGAVFVLEVLLVTFNTQVAAAALFTSAIAAYVAWLGLGDASQYALPPLQMGISLVVWAAICGPIFGVAGLHYGHLAAWARKAAPRQRQIILWCVGAFGLLGVLSMAFPQLLGNGKGPIQLGLNGGVSTQLALTLLVLKLFVTTLCLRAGAEGGLLTPGMTIGALLALVLGSLWNMLGFSPIAMGAFALIGASAFLAVSMNMPLTAIALAFGFTGANQDFYIPILIAVSLATMTAKQYSRFGSR</sequence>
<dbReference type="PANTHER" id="PTHR43427:SF6">
    <property type="entry name" value="CHLORIDE CHANNEL PROTEIN CLC-E"/>
    <property type="match status" value="1"/>
</dbReference>
<dbReference type="Pfam" id="PF00654">
    <property type="entry name" value="Voltage_CLC"/>
    <property type="match status" value="1"/>
</dbReference>
<name>A0A4S3ZUE9_9HYPH</name>
<keyword evidence="6 10" id="KW-0472">Membrane</keyword>
<dbReference type="PANTHER" id="PTHR43427">
    <property type="entry name" value="CHLORIDE CHANNEL PROTEIN CLC-E"/>
    <property type="match status" value="1"/>
</dbReference>
<dbReference type="AlphaFoldDB" id="A0A4S3ZUE9"/>
<keyword evidence="3 10" id="KW-0812">Transmembrane</keyword>
<feature type="transmembrane region" description="Helical" evidence="10">
    <location>
        <begin position="342"/>
        <end position="362"/>
    </location>
</feature>
<feature type="transmembrane region" description="Helical" evidence="10">
    <location>
        <begin position="278"/>
        <end position="297"/>
    </location>
</feature>
<dbReference type="InterPro" id="IPR014743">
    <property type="entry name" value="Cl-channel_core"/>
</dbReference>
<keyword evidence="8" id="KW-0868">Chloride</keyword>
<dbReference type="SUPFAM" id="SSF81340">
    <property type="entry name" value="Clc chloride channel"/>
    <property type="match status" value="1"/>
</dbReference>
<keyword evidence="2" id="KW-0813">Transport</keyword>
<keyword evidence="9" id="KW-0407">Ion channel</keyword>
<gene>
    <name evidence="11" type="ORF">E6C51_13405</name>
</gene>
<keyword evidence="12" id="KW-1185">Reference proteome</keyword>
<keyword evidence="4 10" id="KW-1133">Transmembrane helix</keyword>
<dbReference type="EMBL" id="SSOA01000006">
    <property type="protein sequence ID" value="THF49358.1"/>
    <property type="molecule type" value="Genomic_DNA"/>
</dbReference>
<comment type="caution">
    <text evidence="11">The sequence shown here is derived from an EMBL/GenBank/DDBJ whole genome shotgun (WGS) entry which is preliminary data.</text>
</comment>
<feature type="transmembrane region" description="Helical" evidence="10">
    <location>
        <begin position="81"/>
        <end position="99"/>
    </location>
</feature>
<evidence type="ECO:0000256" key="6">
    <source>
        <dbReference type="ARBA" id="ARBA00023136"/>
    </source>
</evidence>
<evidence type="ECO:0000256" key="4">
    <source>
        <dbReference type="ARBA" id="ARBA00022989"/>
    </source>
</evidence>
<organism evidence="11 12">
    <name type="scientific">Allorhizobium terrae</name>
    <dbReference type="NCBI Taxonomy" id="1848972"/>
    <lineage>
        <taxon>Bacteria</taxon>
        <taxon>Pseudomonadati</taxon>
        <taxon>Pseudomonadota</taxon>
        <taxon>Alphaproteobacteria</taxon>
        <taxon>Hyphomicrobiales</taxon>
        <taxon>Rhizobiaceae</taxon>
        <taxon>Rhizobium/Agrobacterium group</taxon>
        <taxon>Allorhizobium</taxon>
    </lineage>
</organism>
<keyword evidence="5" id="KW-0406">Ion transport</keyword>
<dbReference type="RefSeq" id="WP_190236325.1">
    <property type="nucleotide sequence ID" value="NZ_SSOA01000006.1"/>
</dbReference>
<feature type="transmembrane region" description="Helical" evidence="10">
    <location>
        <begin position="171"/>
        <end position="195"/>
    </location>
</feature>
<proteinExistence type="predicted"/>
<accession>A0A4S3ZUE9</accession>
<feature type="transmembrane region" description="Helical" evidence="10">
    <location>
        <begin position="49"/>
        <end position="69"/>
    </location>
</feature>
<feature type="transmembrane region" description="Helical" evidence="10">
    <location>
        <begin position="374"/>
        <end position="402"/>
    </location>
</feature>
<evidence type="ECO:0000313" key="12">
    <source>
        <dbReference type="Proteomes" id="UP000310754"/>
    </source>
</evidence>
<evidence type="ECO:0000256" key="1">
    <source>
        <dbReference type="ARBA" id="ARBA00004141"/>
    </source>
</evidence>
<dbReference type="InterPro" id="IPR001807">
    <property type="entry name" value="ClC"/>
</dbReference>
<evidence type="ECO:0000256" key="7">
    <source>
        <dbReference type="ARBA" id="ARBA00023173"/>
    </source>
</evidence>
<keyword evidence="7" id="KW-0869">Chloride channel</keyword>
<dbReference type="GO" id="GO:0034707">
    <property type="term" value="C:chloride channel complex"/>
    <property type="evidence" value="ECO:0007669"/>
    <property type="project" value="UniProtKB-KW"/>
</dbReference>
<protein>
    <submittedName>
        <fullName evidence="11">Chloride channel protein</fullName>
    </submittedName>
</protein>
<evidence type="ECO:0000256" key="3">
    <source>
        <dbReference type="ARBA" id="ARBA00022692"/>
    </source>
</evidence>
<evidence type="ECO:0000256" key="10">
    <source>
        <dbReference type="SAM" id="Phobius"/>
    </source>
</evidence>
<dbReference type="GO" id="GO:0005254">
    <property type="term" value="F:chloride channel activity"/>
    <property type="evidence" value="ECO:0007669"/>
    <property type="project" value="UniProtKB-KW"/>
</dbReference>
<evidence type="ECO:0000256" key="2">
    <source>
        <dbReference type="ARBA" id="ARBA00022448"/>
    </source>
</evidence>
<evidence type="ECO:0000256" key="9">
    <source>
        <dbReference type="ARBA" id="ARBA00023303"/>
    </source>
</evidence>
<feature type="transmembrane region" description="Helical" evidence="10">
    <location>
        <begin position="309"/>
        <end position="330"/>
    </location>
</feature>
<comment type="subcellular location">
    <subcellularLocation>
        <location evidence="1">Membrane</location>
        <topology evidence="1">Multi-pass membrane protein</topology>
    </subcellularLocation>
</comment>
<dbReference type="InterPro" id="IPR050368">
    <property type="entry name" value="ClC-type_chloride_channel"/>
</dbReference>
<reference evidence="11 12" key="1">
    <citation type="submission" date="2019-04" db="EMBL/GenBank/DDBJ databases">
        <title>Rhizobium terrae sp. nov., isolated from a paddy soil.</title>
        <authorList>
            <person name="Lin S.-Y."/>
            <person name="Hameed A."/>
            <person name="Huang H.-I."/>
            <person name="Young C.-C."/>
        </authorList>
    </citation>
    <scope>NUCLEOTIDE SEQUENCE [LARGE SCALE GENOMIC DNA]</scope>
    <source>
        <strain evidence="11 12">CC-HIH110</strain>
    </source>
</reference>
<feature type="transmembrane region" description="Helical" evidence="10">
    <location>
        <begin position="21"/>
        <end position="43"/>
    </location>
</feature>
<evidence type="ECO:0000313" key="11">
    <source>
        <dbReference type="EMBL" id="THF49358.1"/>
    </source>
</evidence>